<evidence type="ECO:0000313" key="7">
    <source>
        <dbReference type="Proteomes" id="UP000332933"/>
    </source>
</evidence>
<proteinExistence type="predicted"/>
<feature type="domain" description="RRM" evidence="4">
    <location>
        <begin position="95"/>
        <end position="171"/>
    </location>
</feature>
<dbReference type="SUPFAM" id="SSF54928">
    <property type="entry name" value="RNA-binding domain, RBD"/>
    <property type="match status" value="1"/>
</dbReference>
<gene>
    <name evidence="6" type="primary">Aste57867_10073</name>
    <name evidence="5" type="ORF">As57867_010034</name>
    <name evidence="6" type="ORF">ASTE57867_10073</name>
</gene>
<feature type="region of interest" description="Disordered" evidence="3">
    <location>
        <begin position="169"/>
        <end position="401"/>
    </location>
</feature>
<reference evidence="6 7" key="1">
    <citation type="submission" date="2019-03" db="EMBL/GenBank/DDBJ databases">
        <authorList>
            <person name="Gaulin E."/>
            <person name="Dumas B."/>
        </authorList>
    </citation>
    <scope>NUCLEOTIDE SEQUENCE [LARGE SCALE GENOMIC DNA]</scope>
    <source>
        <strain evidence="6">CBS 568.67</strain>
    </source>
</reference>
<dbReference type="PANTHER" id="PTHR23236:SF2">
    <property type="entry name" value="EUKARYOTIC TRANSLATION INITIATION FACTOR 4B"/>
    <property type="match status" value="1"/>
</dbReference>
<dbReference type="InterPro" id="IPR035979">
    <property type="entry name" value="RBD_domain_sf"/>
</dbReference>
<dbReference type="PANTHER" id="PTHR23236">
    <property type="entry name" value="EUKARYOTIC TRANSLATION INITIATION FACTOR 4B/4H"/>
    <property type="match status" value="1"/>
</dbReference>
<keyword evidence="7" id="KW-1185">Reference proteome</keyword>
<dbReference type="Proteomes" id="UP000332933">
    <property type="component" value="Unassembled WGS sequence"/>
</dbReference>
<feature type="region of interest" description="Disordered" evidence="3">
    <location>
        <begin position="1"/>
        <end position="94"/>
    </location>
</feature>
<dbReference type="AlphaFoldDB" id="A0A485KPF6"/>
<dbReference type="EMBL" id="CAADRA010005204">
    <property type="protein sequence ID" value="VFT86949.1"/>
    <property type="molecule type" value="Genomic_DNA"/>
</dbReference>
<dbReference type="Gene3D" id="3.30.70.330">
    <property type="match status" value="1"/>
</dbReference>
<accession>A0A485KPF6</accession>
<feature type="compositionally biased region" description="Basic and acidic residues" evidence="3">
    <location>
        <begin position="354"/>
        <end position="372"/>
    </location>
</feature>
<dbReference type="EMBL" id="VJMH01005183">
    <property type="protein sequence ID" value="KAF0699357.1"/>
    <property type="molecule type" value="Genomic_DNA"/>
</dbReference>
<evidence type="ECO:0000256" key="1">
    <source>
        <dbReference type="ARBA" id="ARBA00022884"/>
    </source>
</evidence>
<sequence>MIKTFQSMGSSSWADDDEIDTPTTYAAKPAPAAAPIREEVVIEEEERRDEPARNSGRQYDDHEAGGRGGRGRRNSGDNYEHKQREKLPVPDHGPFKSYVGNLPYSMSEDDLADYFEGCTVTDVRIPIDYSSGRPKGFAYIEFGDRESLVRALEYDGKTIDKRAIRVDVAGEKKSGGRDGAFFQKRDGGDRYGDRGGNDRYNDRGGNDRFNDRSGGRGDNYGDRRGGDRYNRDGDDRRAPRTEREHAAPAASAGPVERPKLSLLPRTKSKEEADNAAAASRANPFGDAKPRDERAVKPAADRAPRQDVKTGDRQQGGGRGGRGDKAAGGRGDKGGRGDGKPTRSDGEWTRGGASVEEKKAPKAKPAKSEKKPVEAPVFKPAAQQTKTVNAFSALGGDDSDSD</sequence>
<dbReference type="SMART" id="SM00360">
    <property type="entry name" value="RRM"/>
    <property type="match status" value="1"/>
</dbReference>
<evidence type="ECO:0000313" key="6">
    <source>
        <dbReference type="EMBL" id="VFT86949.1"/>
    </source>
</evidence>
<dbReference type="InterPro" id="IPR033107">
    <property type="entry name" value="EIF-4B_RRM"/>
</dbReference>
<evidence type="ECO:0000256" key="3">
    <source>
        <dbReference type="SAM" id="MobiDB-lite"/>
    </source>
</evidence>
<organism evidence="6 7">
    <name type="scientific">Aphanomyces stellatus</name>
    <dbReference type="NCBI Taxonomy" id="120398"/>
    <lineage>
        <taxon>Eukaryota</taxon>
        <taxon>Sar</taxon>
        <taxon>Stramenopiles</taxon>
        <taxon>Oomycota</taxon>
        <taxon>Saprolegniomycetes</taxon>
        <taxon>Saprolegniales</taxon>
        <taxon>Verrucalvaceae</taxon>
        <taxon>Aphanomyces</taxon>
    </lineage>
</organism>
<dbReference type="Pfam" id="PF00076">
    <property type="entry name" value="RRM_1"/>
    <property type="match status" value="1"/>
</dbReference>
<evidence type="ECO:0000259" key="4">
    <source>
        <dbReference type="PROSITE" id="PS50102"/>
    </source>
</evidence>
<feature type="compositionally biased region" description="Basic and acidic residues" evidence="3">
    <location>
        <begin position="320"/>
        <end position="347"/>
    </location>
</feature>
<evidence type="ECO:0000313" key="5">
    <source>
        <dbReference type="EMBL" id="KAF0699357.1"/>
    </source>
</evidence>
<name>A0A485KPF6_9STRA</name>
<dbReference type="CDD" id="cd12402">
    <property type="entry name" value="RRM_eIF4B"/>
    <property type="match status" value="1"/>
</dbReference>
<feature type="compositionally biased region" description="Basic and acidic residues" evidence="3">
    <location>
        <begin position="74"/>
        <end position="89"/>
    </location>
</feature>
<evidence type="ECO:0000256" key="2">
    <source>
        <dbReference type="PROSITE-ProRule" id="PRU00176"/>
    </source>
</evidence>
<dbReference type="PROSITE" id="PS50102">
    <property type="entry name" value="RRM"/>
    <property type="match status" value="1"/>
</dbReference>
<reference evidence="5" key="2">
    <citation type="submission" date="2019-06" db="EMBL/GenBank/DDBJ databases">
        <title>Genomics analysis of Aphanomyces spp. identifies a new class of oomycete effector associated with host adaptation.</title>
        <authorList>
            <person name="Gaulin E."/>
        </authorList>
    </citation>
    <scope>NUCLEOTIDE SEQUENCE</scope>
    <source>
        <strain evidence="5">CBS 578.67</strain>
    </source>
</reference>
<protein>
    <submittedName>
        <fullName evidence="6">Aste57867_10073 protein</fullName>
    </submittedName>
</protein>
<dbReference type="OrthoDB" id="439808at2759"/>
<feature type="compositionally biased region" description="Basic and acidic residues" evidence="3">
    <location>
        <begin position="183"/>
        <end position="246"/>
    </location>
</feature>
<feature type="compositionally biased region" description="Low complexity" evidence="3">
    <location>
        <begin position="21"/>
        <end position="35"/>
    </location>
</feature>
<feature type="compositionally biased region" description="Polar residues" evidence="3">
    <location>
        <begin position="1"/>
        <end position="13"/>
    </location>
</feature>
<dbReference type="InterPro" id="IPR012677">
    <property type="entry name" value="Nucleotide-bd_a/b_plait_sf"/>
</dbReference>
<feature type="compositionally biased region" description="Basic and acidic residues" evidence="3">
    <location>
        <begin position="48"/>
        <end position="65"/>
    </location>
</feature>
<dbReference type="InterPro" id="IPR000504">
    <property type="entry name" value="RRM_dom"/>
</dbReference>
<keyword evidence="1 2" id="KW-0694">RNA-binding</keyword>
<feature type="compositionally biased region" description="Basic and acidic residues" evidence="3">
    <location>
        <begin position="287"/>
        <end position="311"/>
    </location>
</feature>
<dbReference type="GO" id="GO:0003723">
    <property type="term" value="F:RNA binding"/>
    <property type="evidence" value="ECO:0007669"/>
    <property type="project" value="UniProtKB-UniRule"/>
</dbReference>